<dbReference type="EMBL" id="JACHVA010000053">
    <property type="protein sequence ID" value="MBC2601511.1"/>
    <property type="molecule type" value="Genomic_DNA"/>
</dbReference>
<comment type="function">
    <text evidence="5">Part of the ABC transporter complex HmuTUV involved in hemin import. Responsible for energy coupling to the transport system.</text>
</comment>
<dbReference type="AlphaFoldDB" id="A0A7X1AWX3"/>
<evidence type="ECO:0000256" key="1">
    <source>
        <dbReference type="ARBA" id="ARBA00022448"/>
    </source>
</evidence>
<evidence type="ECO:0000256" key="2">
    <source>
        <dbReference type="ARBA" id="ARBA00022741"/>
    </source>
</evidence>
<dbReference type="NCBIfam" id="NF010068">
    <property type="entry name" value="PRK13548.1"/>
    <property type="match status" value="1"/>
</dbReference>
<dbReference type="InterPro" id="IPR027417">
    <property type="entry name" value="P-loop_NTPase"/>
</dbReference>
<dbReference type="PANTHER" id="PTHR42794:SF1">
    <property type="entry name" value="HEMIN IMPORT ATP-BINDING PROTEIN HMUV"/>
    <property type="match status" value="1"/>
</dbReference>
<dbReference type="Gene3D" id="3.40.50.300">
    <property type="entry name" value="P-loop containing nucleotide triphosphate hydrolases"/>
    <property type="match status" value="1"/>
</dbReference>
<dbReference type="CDD" id="cd03214">
    <property type="entry name" value="ABC_Iron-Siderophores_B12_Hemin"/>
    <property type="match status" value="1"/>
</dbReference>
<keyword evidence="4" id="KW-1278">Translocase</keyword>
<dbReference type="RefSeq" id="WP_185692222.1">
    <property type="nucleotide sequence ID" value="NZ_JACHVA010000053.1"/>
</dbReference>
<keyword evidence="2" id="KW-0547">Nucleotide-binding</keyword>
<sequence length="266" mass="29126">MNPPPPEILRAEGICMRAGAKPLLRNVDFTLQRGKIHVIVGPNGAGKSTLLRVLTGEAHPTSGSVALDGRNLAEYESSDLARRRAFLPQTSSLTFPFTIREVVEIGRLPYRESKVATTAAIEKALEKVGLWERADEGYLHLSGGEKQRVHLARILAQLGQPENSVLILDEPTASLDLTFQHQVFAIAREWAMNGAAVLLVLHDLNQTMRFAETVTVLKEGMVTGQGTPSEVLTPELIQDVYHVNAHWVESDHHQLLAVDGPTSPLS</sequence>
<dbReference type="GO" id="GO:0005524">
    <property type="term" value="F:ATP binding"/>
    <property type="evidence" value="ECO:0007669"/>
    <property type="project" value="UniProtKB-KW"/>
</dbReference>
<evidence type="ECO:0000313" key="8">
    <source>
        <dbReference type="Proteomes" id="UP000525652"/>
    </source>
</evidence>
<dbReference type="Proteomes" id="UP000525652">
    <property type="component" value="Unassembled WGS sequence"/>
</dbReference>
<dbReference type="FunFam" id="3.40.50.300:FF:000134">
    <property type="entry name" value="Iron-enterobactin ABC transporter ATP-binding protein"/>
    <property type="match status" value="1"/>
</dbReference>
<evidence type="ECO:0000313" key="7">
    <source>
        <dbReference type="EMBL" id="MBC2601511.1"/>
    </source>
</evidence>
<evidence type="ECO:0000256" key="4">
    <source>
        <dbReference type="ARBA" id="ARBA00022967"/>
    </source>
</evidence>
<organism evidence="7 8">
    <name type="scientific">Puniceicoccus vermicola</name>
    <dbReference type="NCBI Taxonomy" id="388746"/>
    <lineage>
        <taxon>Bacteria</taxon>
        <taxon>Pseudomonadati</taxon>
        <taxon>Verrucomicrobiota</taxon>
        <taxon>Opitutia</taxon>
        <taxon>Puniceicoccales</taxon>
        <taxon>Puniceicoccaceae</taxon>
        <taxon>Puniceicoccus</taxon>
    </lineage>
</organism>
<dbReference type="Pfam" id="PF00005">
    <property type="entry name" value="ABC_tran"/>
    <property type="match status" value="1"/>
</dbReference>
<accession>A0A7X1AWX3</accession>
<dbReference type="InterPro" id="IPR003439">
    <property type="entry name" value="ABC_transporter-like_ATP-bd"/>
</dbReference>
<feature type="domain" description="ABC transporter" evidence="6">
    <location>
        <begin position="9"/>
        <end position="244"/>
    </location>
</feature>
<dbReference type="PANTHER" id="PTHR42794">
    <property type="entry name" value="HEMIN IMPORT ATP-BINDING PROTEIN HMUV"/>
    <property type="match status" value="1"/>
</dbReference>
<protein>
    <submittedName>
        <fullName evidence="7">Heme ABC transporter ATP-binding protein</fullName>
    </submittedName>
</protein>
<keyword evidence="8" id="KW-1185">Reference proteome</keyword>
<reference evidence="7 8" key="1">
    <citation type="submission" date="2020-07" db="EMBL/GenBank/DDBJ databases">
        <authorList>
            <person name="Feng X."/>
        </authorList>
    </citation>
    <scope>NUCLEOTIDE SEQUENCE [LARGE SCALE GENOMIC DNA]</scope>
    <source>
        <strain evidence="7 8">JCM14086</strain>
    </source>
</reference>
<dbReference type="SMART" id="SM00382">
    <property type="entry name" value="AAA"/>
    <property type="match status" value="1"/>
</dbReference>
<dbReference type="GO" id="GO:0016887">
    <property type="term" value="F:ATP hydrolysis activity"/>
    <property type="evidence" value="ECO:0007669"/>
    <property type="project" value="InterPro"/>
</dbReference>
<evidence type="ECO:0000259" key="6">
    <source>
        <dbReference type="PROSITE" id="PS50893"/>
    </source>
</evidence>
<keyword evidence="3 7" id="KW-0067">ATP-binding</keyword>
<dbReference type="PROSITE" id="PS50893">
    <property type="entry name" value="ABC_TRANSPORTER_2"/>
    <property type="match status" value="1"/>
</dbReference>
<keyword evidence="1" id="KW-0813">Transport</keyword>
<evidence type="ECO:0000256" key="5">
    <source>
        <dbReference type="ARBA" id="ARBA00037066"/>
    </source>
</evidence>
<dbReference type="SUPFAM" id="SSF52540">
    <property type="entry name" value="P-loop containing nucleoside triphosphate hydrolases"/>
    <property type="match status" value="1"/>
</dbReference>
<comment type="caution">
    <text evidence="7">The sequence shown here is derived from an EMBL/GenBank/DDBJ whole genome shotgun (WGS) entry which is preliminary data.</text>
</comment>
<proteinExistence type="predicted"/>
<dbReference type="InterPro" id="IPR003593">
    <property type="entry name" value="AAA+_ATPase"/>
</dbReference>
<name>A0A7X1AWX3_9BACT</name>
<gene>
    <name evidence="7" type="ORF">H5P30_06940</name>
</gene>
<evidence type="ECO:0000256" key="3">
    <source>
        <dbReference type="ARBA" id="ARBA00022840"/>
    </source>
</evidence>